<keyword evidence="2" id="KW-1185">Reference proteome</keyword>
<dbReference type="KEGG" id="samy:DB32_006296"/>
<gene>
    <name evidence="1" type="ORF">DB32_006296</name>
</gene>
<organism evidence="1 2">
    <name type="scientific">Sandaracinus amylolyticus</name>
    <dbReference type="NCBI Taxonomy" id="927083"/>
    <lineage>
        <taxon>Bacteria</taxon>
        <taxon>Pseudomonadati</taxon>
        <taxon>Myxococcota</taxon>
        <taxon>Polyangia</taxon>
        <taxon>Polyangiales</taxon>
        <taxon>Sandaracinaceae</taxon>
        <taxon>Sandaracinus</taxon>
    </lineage>
</organism>
<evidence type="ECO:0000313" key="1">
    <source>
        <dbReference type="EMBL" id="AKF09147.1"/>
    </source>
</evidence>
<proteinExistence type="predicted"/>
<name>A0A0F6YKV8_9BACT</name>
<evidence type="ECO:0000313" key="2">
    <source>
        <dbReference type="Proteomes" id="UP000034883"/>
    </source>
</evidence>
<reference evidence="1 2" key="1">
    <citation type="submission" date="2015-03" db="EMBL/GenBank/DDBJ databases">
        <title>Genome assembly of Sandaracinus amylolyticus DSM 53668.</title>
        <authorList>
            <person name="Sharma G."/>
            <person name="Subramanian S."/>
        </authorList>
    </citation>
    <scope>NUCLEOTIDE SEQUENCE [LARGE SCALE GENOMIC DNA]</scope>
    <source>
        <strain evidence="1 2">DSM 53668</strain>
    </source>
</reference>
<dbReference type="AlphaFoldDB" id="A0A0F6YKV8"/>
<sequence>MIASNSRLQTQATNRCDHKSRVVAITTIHRRTRVAGTSILALRAGAAWESRCEVEFALSTRSRAVASIGEDPSARDAPA</sequence>
<accession>A0A0F6YKV8</accession>
<dbReference type="EMBL" id="CP011125">
    <property type="protein sequence ID" value="AKF09147.1"/>
    <property type="molecule type" value="Genomic_DNA"/>
</dbReference>
<dbReference type="Proteomes" id="UP000034883">
    <property type="component" value="Chromosome"/>
</dbReference>
<protein>
    <submittedName>
        <fullName evidence="1">Uncharacterized protein</fullName>
    </submittedName>
</protein>
<dbReference type="STRING" id="927083.DB32_006296"/>